<dbReference type="Gene3D" id="3.40.50.720">
    <property type="entry name" value="NAD(P)-binding Rossmann-like Domain"/>
    <property type="match status" value="1"/>
</dbReference>
<dbReference type="NCBIfam" id="NF005559">
    <property type="entry name" value="PRK07231.1"/>
    <property type="match status" value="1"/>
</dbReference>
<keyword evidence="2" id="KW-0560">Oxidoreductase</keyword>
<reference evidence="3 4" key="1">
    <citation type="journal article" date="2017" name="Water Res.">
        <title>Comammox in drinking water systems.</title>
        <authorList>
            <person name="Wang Y."/>
            <person name="Ma L."/>
            <person name="Mao Y."/>
            <person name="Jiang X."/>
            <person name="Xia Y."/>
            <person name="Yu K."/>
            <person name="Li B."/>
            <person name="Zhang T."/>
        </authorList>
    </citation>
    <scope>NUCLEOTIDE SEQUENCE [LARGE SCALE GENOMIC DNA]</scope>
    <source>
        <strain evidence="3">SG_bin8</strain>
    </source>
</reference>
<dbReference type="Proteomes" id="UP000192872">
    <property type="component" value="Unassembled WGS sequence"/>
</dbReference>
<dbReference type="RefSeq" id="WP_376802744.1">
    <property type="nucleotide sequence ID" value="NZ_DBNB01000032.1"/>
</dbReference>
<dbReference type="PRINTS" id="PR00081">
    <property type="entry name" value="GDHRDH"/>
</dbReference>
<accession>A0A1W9HTJ7</accession>
<dbReference type="STRING" id="1827387.A4S15_13440"/>
<comment type="caution">
    <text evidence="3">The sequence shown here is derived from an EMBL/GenBank/DDBJ whole genome shotgun (WGS) entry which is preliminary data.</text>
</comment>
<dbReference type="PANTHER" id="PTHR24321">
    <property type="entry name" value="DEHYDROGENASES, SHORT CHAIN"/>
    <property type="match status" value="1"/>
</dbReference>
<dbReference type="EMBL" id="LWDL01000024">
    <property type="protein sequence ID" value="OQW50795.1"/>
    <property type="molecule type" value="Genomic_DNA"/>
</dbReference>
<dbReference type="FunFam" id="3.40.50.720:FF:000084">
    <property type="entry name" value="Short-chain dehydrogenase reductase"/>
    <property type="match status" value="1"/>
</dbReference>
<dbReference type="SUPFAM" id="SSF51735">
    <property type="entry name" value="NAD(P)-binding Rossmann-fold domains"/>
    <property type="match status" value="1"/>
</dbReference>
<evidence type="ECO:0000256" key="1">
    <source>
        <dbReference type="ARBA" id="ARBA00006484"/>
    </source>
</evidence>
<dbReference type="PANTHER" id="PTHR24321:SF15">
    <property type="entry name" value="OXIDOREDUCTASE UCPA"/>
    <property type="match status" value="1"/>
</dbReference>
<dbReference type="Pfam" id="PF13561">
    <property type="entry name" value="adh_short_C2"/>
    <property type="match status" value="1"/>
</dbReference>
<comment type="similarity">
    <text evidence="1">Belongs to the short-chain dehydrogenases/reductases (SDR) family.</text>
</comment>
<dbReference type="AlphaFoldDB" id="A0A1W9HTJ7"/>
<protein>
    <submittedName>
        <fullName evidence="3">3-oxoacyl-ACP reductase</fullName>
    </submittedName>
</protein>
<name>A0A1W9HTJ7_9HYPH</name>
<dbReference type="InterPro" id="IPR036291">
    <property type="entry name" value="NAD(P)-bd_dom_sf"/>
</dbReference>
<evidence type="ECO:0000313" key="3">
    <source>
        <dbReference type="EMBL" id="OQW50795.1"/>
    </source>
</evidence>
<sequence length="266" mass="27390">MAGRLDGKTAIVFGAGSSGPGWGNGKATAVTFAREGAKVIAVDIALPAAEETAAIIAGEGGAVIALAADVTDLASVEAATATALQYFGAVDILHNNVGVVVNGSPIDLAEADFTRAIDINLGSVYRTCRCLLPHFIARKQGVIINIASLAAIRFVGYPYFSYYASKAAIVQATSALAVQYAPYRIRANSILPGLIDTPMIYKQIAGNYASIDEMVAARNRAVPLGRMGTAFDIAHAAAFLASDDARFITGIALPVDGGQSVAVPMG</sequence>
<evidence type="ECO:0000313" key="4">
    <source>
        <dbReference type="Proteomes" id="UP000192872"/>
    </source>
</evidence>
<organism evidence="3 4">
    <name type="scientific">Candidatus Raskinella chloraquaticus</name>
    <dbReference type="NCBI Taxonomy" id="1951219"/>
    <lineage>
        <taxon>Bacteria</taxon>
        <taxon>Pseudomonadati</taxon>
        <taxon>Pseudomonadota</taxon>
        <taxon>Alphaproteobacteria</taxon>
        <taxon>Hyphomicrobiales</taxon>
        <taxon>Phreatobacteraceae</taxon>
        <taxon>Candidatus Raskinella</taxon>
    </lineage>
</organism>
<dbReference type="InterPro" id="IPR002347">
    <property type="entry name" value="SDR_fam"/>
</dbReference>
<evidence type="ECO:0000256" key="2">
    <source>
        <dbReference type="ARBA" id="ARBA00023002"/>
    </source>
</evidence>
<dbReference type="GO" id="GO:0016491">
    <property type="term" value="F:oxidoreductase activity"/>
    <property type="evidence" value="ECO:0007669"/>
    <property type="project" value="UniProtKB-KW"/>
</dbReference>
<gene>
    <name evidence="3" type="ORF">A4S15_13440</name>
</gene>
<dbReference type="PRINTS" id="PR00080">
    <property type="entry name" value="SDRFAMILY"/>
</dbReference>
<proteinExistence type="inferred from homology"/>